<sequence>MVFGRAGSGGRCHLVPEGRGTTRRHLHPRRQLGAGRERRIVEASTVPGGRAGVPCRQARCAEHDGRTRQRRVIRREPHALGVDGDARIRRDTREQRDEHPDDAHHDDARTTTLARSPRCARIRCP</sequence>
<evidence type="ECO:0000313" key="3">
    <source>
        <dbReference type="Proteomes" id="UP000027986"/>
    </source>
</evidence>
<accession>A0A075JNG0</accession>
<dbReference type="Proteomes" id="UP000027986">
    <property type="component" value="Chromosome"/>
</dbReference>
<evidence type="ECO:0000313" key="2">
    <source>
        <dbReference type="EMBL" id="AIF41653.1"/>
    </source>
</evidence>
<organism evidence="2 3">
    <name type="scientific">Dermacoccus nishinomiyaensis</name>
    <dbReference type="NCBI Taxonomy" id="1274"/>
    <lineage>
        <taxon>Bacteria</taxon>
        <taxon>Bacillati</taxon>
        <taxon>Actinomycetota</taxon>
        <taxon>Actinomycetes</taxon>
        <taxon>Micrococcales</taxon>
        <taxon>Dermacoccaceae</taxon>
        <taxon>Dermacoccus</taxon>
    </lineage>
</organism>
<keyword evidence="3" id="KW-1185">Reference proteome</keyword>
<feature type="region of interest" description="Disordered" evidence="1">
    <location>
        <begin position="58"/>
        <end position="125"/>
    </location>
</feature>
<feature type="compositionally biased region" description="Gly residues" evidence="1">
    <location>
        <begin position="1"/>
        <end position="10"/>
    </location>
</feature>
<reference evidence="2 3" key="1">
    <citation type="submission" date="2014-07" db="EMBL/GenBank/DDBJ databases">
        <title>Genome Sequencing of Dermacoccus nishinomiyaensis.</title>
        <authorList>
            <person name="Hong K.W."/>
            <person name="Chan K.G."/>
        </authorList>
    </citation>
    <scope>NUCLEOTIDE SEQUENCE [LARGE SCALE GENOMIC DNA]</scope>
    <source>
        <strain evidence="2 3">M25</strain>
    </source>
</reference>
<evidence type="ECO:0000256" key="1">
    <source>
        <dbReference type="SAM" id="MobiDB-lite"/>
    </source>
</evidence>
<protein>
    <submittedName>
        <fullName evidence="2">Uncharacterized protein</fullName>
    </submittedName>
</protein>
<feature type="region of interest" description="Disordered" evidence="1">
    <location>
        <begin position="1"/>
        <end position="26"/>
    </location>
</feature>
<name>A0A075JNG0_9MICO</name>
<dbReference type="EMBL" id="CP008889">
    <property type="protein sequence ID" value="AIF41653.1"/>
    <property type="molecule type" value="Genomic_DNA"/>
</dbReference>
<dbReference type="HOGENOM" id="CLU_1988995_0_0_11"/>
<gene>
    <name evidence="2" type="ORF">HX89_12740</name>
</gene>
<dbReference type="KEGG" id="dni:HX89_12740"/>
<proteinExistence type="predicted"/>
<feature type="compositionally biased region" description="Basic and acidic residues" evidence="1">
    <location>
        <begin position="74"/>
        <end position="109"/>
    </location>
</feature>
<dbReference type="AlphaFoldDB" id="A0A075JNG0"/>